<dbReference type="AlphaFoldDB" id="A0AA38HD29"/>
<evidence type="ECO:0000256" key="1">
    <source>
        <dbReference type="SAM" id="MobiDB-lite"/>
    </source>
</evidence>
<dbReference type="RefSeq" id="XP_052947599.1">
    <property type="nucleotide sequence ID" value="XM_053088275.1"/>
</dbReference>
<gene>
    <name evidence="2" type="ORF">MKK02DRAFT_31382</name>
</gene>
<evidence type="ECO:0000313" key="3">
    <source>
        <dbReference type="Proteomes" id="UP001164286"/>
    </source>
</evidence>
<dbReference type="Proteomes" id="UP001164286">
    <property type="component" value="Unassembled WGS sequence"/>
</dbReference>
<name>A0AA38HD29_9TREE</name>
<evidence type="ECO:0000313" key="2">
    <source>
        <dbReference type="EMBL" id="KAI9637822.1"/>
    </source>
</evidence>
<feature type="region of interest" description="Disordered" evidence="1">
    <location>
        <begin position="177"/>
        <end position="196"/>
    </location>
</feature>
<reference evidence="2" key="1">
    <citation type="journal article" date="2022" name="G3 (Bethesda)">
        <title>High quality genome of the basidiomycete yeast Dioszegia hungarica PDD-24b-2 isolated from cloud water.</title>
        <authorList>
            <person name="Jarrige D."/>
            <person name="Haridas S."/>
            <person name="Bleykasten-Grosshans C."/>
            <person name="Joly M."/>
            <person name="Nadalig T."/>
            <person name="Sancelme M."/>
            <person name="Vuilleumier S."/>
            <person name="Grigoriev I.V."/>
            <person name="Amato P."/>
            <person name="Bringel F."/>
        </authorList>
    </citation>
    <scope>NUCLEOTIDE SEQUENCE</scope>
    <source>
        <strain evidence="2">PDD-24b-2</strain>
    </source>
</reference>
<accession>A0AA38HD29</accession>
<proteinExistence type="predicted"/>
<protein>
    <submittedName>
        <fullName evidence="2">Uncharacterized protein</fullName>
    </submittedName>
</protein>
<comment type="caution">
    <text evidence="2">The sequence shown here is derived from an EMBL/GenBank/DDBJ whole genome shotgun (WGS) entry which is preliminary data.</text>
</comment>
<dbReference type="EMBL" id="JAKWFO010000003">
    <property type="protein sequence ID" value="KAI9637822.1"/>
    <property type="molecule type" value="Genomic_DNA"/>
</dbReference>
<keyword evidence="3" id="KW-1185">Reference proteome</keyword>
<feature type="compositionally biased region" description="Low complexity" evidence="1">
    <location>
        <begin position="177"/>
        <end position="190"/>
    </location>
</feature>
<dbReference type="GeneID" id="77727480"/>
<organism evidence="2 3">
    <name type="scientific">Dioszegia hungarica</name>
    <dbReference type="NCBI Taxonomy" id="4972"/>
    <lineage>
        <taxon>Eukaryota</taxon>
        <taxon>Fungi</taxon>
        <taxon>Dikarya</taxon>
        <taxon>Basidiomycota</taxon>
        <taxon>Agaricomycotina</taxon>
        <taxon>Tremellomycetes</taxon>
        <taxon>Tremellales</taxon>
        <taxon>Bulleribasidiaceae</taxon>
        <taxon>Dioszegia</taxon>
    </lineage>
</organism>
<sequence length="229" mass="24945">MDIPLRLFVYFSIIPSSCQHPFQTHRVPILLYTTPTTMSTAEDEDYHRLVTLLCRIDTTCTKRTDKLKVGYVAGTGIDSQTLTEYLTVAEPLIAKIGAESDNEDAVRAWFQDLIEGPLASVKGCRTKARTWVDGETLADATAAEKLKVAAFQLRATTTSLNAASSAADVDVASTTGAAEAQQSQAEAQDTARGKRTIPKWSGALGVPRVSLTQEEFDYVVARLPMVEDE</sequence>